<dbReference type="Gene3D" id="3.40.50.1240">
    <property type="entry name" value="Phosphoglycerate mutase-like"/>
    <property type="match status" value="1"/>
</dbReference>
<name>A0A849SHY1_UNCEI</name>
<dbReference type="NCBIfam" id="TIGR00249">
    <property type="entry name" value="sixA"/>
    <property type="match status" value="1"/>
</dbReference>
<reference evidence="2 3" key="1">
    <citation type="submission" date="2020-04" db="EMBL/GenBank/DDBJ databases">
        <title>Metagenomic profiling of ammonia- and methane-oxidizing microorganisms in a Dutch drinking water treatment plant.</title>
        <authorList>
            <person name="Poghosyan L."/>
            <person name="Leucker S."/>
        </authorList>
    </citation>
    <scope>NUCLEOTIDE SEQUENCE [LARGE SCALE GENOMIC DNA]</scope>
    <source>
        <strain evidence="2">S-RSF-IL-03</strain>
    </source>
</reference>
<dbReference type="GO" id="GO:0005737">
    <property type="term" value="C:cytoplasm"/>
    <property type="evidence" value="ECO:0007669"/>
    <property type="project" value="InterPro"/>
</dbReference>
<comment type="caution">
    <text evidence="2">The sequence shown here is derived from an EMBL/GenBank/DDBJ whole genome shotgun (WGS) entry which is preliminary data.</text>
</comment>
<dbReference type="GO" id="GO:0101006">
    <property type="term" value="F:protein histidine phosphatase activity"/>
    <property type="evidence" value="ECO:0007669"/>
    <property type="project" value="InterPro"/>
</dbReference>
<dbReference type="CDD" id="cd07067">
    <property type="entry name" value="HP_PGM_like"/>
    <property type="match status" value="1"/>
</dbReference>
<proteinExistence type="predicted"/>
<evidence type="ECO:0000313" key="2">
    <source>
        <dbReference type="EMBL" id="NOT35358.1"/>
    </source>
</evidence>
<gene>
    <name evidence="2" type="primary">sixA</name>
    <name evidence="2" type="ORF">HOP12_14535</name>
</gene>
<dbReference type="EMBL" id="JABFRW010000190">
    <property type="protein sequence ID" value="NOT35358.1"/>
    <property type="molecule type" value="Genomic_DNA"/>
</dbReference>
<dbReference type="InterPro" id="IPR004449">
    <property type="entry name" value="SixA"/>
</dbReference>
<feature type="region of interest" description="Disordered" evidence="1">
    <location>
        <begin position="9"/>
        <end position="34"/>
    </location>
</feature>
<dbReference type="SMART" id="SM00855">
    <property type="entry name" value="PGAM"/>
    <property type="match status" value="1"/>
</dbReference>
<evidence type="ECO:0000313" key="3">
    <source>
        <dbReference type="Proteomes" id="UP000580839"/>
    </source>
</evidence>
<feature type="compositionally biased region" description="Basic and acidic residues" evidence="1">
    <location>
        <begin position="15"/>
        <end position="27"/>
    </location>
</feature>
<sequence>MRIILFRHGPAGSRDAARWPDDADRPLTQRGTARTRASARGLARLAGPVTRIYSSPLERARHTAELLRTAHGLDAPIEYLDALAPGGSFREVLKTLSDCEATEVVALVGHEPDLGKLAAILVFGAPATTLALKKAGACTISFIGAPAPGEGRLTAFLPPRLLREARLKRSKA</sequence>
<protein>
    <submittedName>
        <fullName evidence="2">Phosphohistidine phosphatase SixA</fullName>
    </submittedName>
</protein>
<dbReference type="InterPro" id="IPR029033">
    <property type="entry name" value="His_PPase_superfam"/>
</dbReference>
<dbReference type="AlphaFoldDB" id="A0A849SHY1"/>
<dbReference type="Proteomes" id="UP000580839">
    <property type="component" value="Unassembled WGS sequence"/>
</dbReference>
<evidence type="ECO:0000256" key="1">
    <source>
        <dbReference type="SAM" id="MobiDB-lite"/>
    </source>
</evidence>
<dbReference type="SUPFAM" id="SSF53254">
    <property type="entry name" value="Phosphoglycerate mutase-like"/>
    <property type="match status" value="1"/>
</dbReference>
<organism evidence="2 3">
    <name type="scientific">Eiseniibacteriota bacterium</name>
    <dbReference type="NCBI Taxonomy" id="2212470"/>
    <lineage>
        <taxon>Bacteria</taxon>
        <taxon>Candidatus Eiseniibacteriota</taxon>
    </lineage>
</organism>
<dbReference type="Pfam" id="PF00300">
    <property type="entry name" value="His_Phos_1"/>
    <property type="match status" value="1"/>
</dbReference>
<dbReference type="InterPro" id="IPR013078">
    <property type="entry name" value="His_Pase_superF_clade-1"/>
</dbReference>
<accession>A0A849SHY1</accession>